<evidence type="ECO:0000313" key="2">
    <source>
        <dbReference type="Proteomes" id="UP000053881"/>
    </source>
</evidence>
<gene>
    <name evidence="1" type="ORF">ACA29_06805</name>
</gene>
<dbReference type="SUPFAM" id="SSF49373">
    <property type="entry name" value="Invasin/intimin cell-adhesion fragments"/>
    <property type="match status" value="1"/>
</dbReference>
<dbReference type="Proteomes" id="UP000053881">
    <property type="component" value="Unassembled WGS sequence"/>
</dbReference>
<dbReference type="AlphaFoldDB" id="A0A0Q9YAB6"/>
<organism evidence="1 2">
    <name type="scientific">Lederbergia galactosidilytica</name>
    <dbReference type="NCBI Taxonomy" id="217031"/>
    <lineage>
        <taxon>Bacteria</taxon>
        <taxon>Bacillati</taxon>
        <taxon>Bacillota</taxon>
        <taxon>Bacilli</taxon>
        <taxon>Bacillales</taxon>
        <taxon>Bacillaceae</taxon>
        <taxon>Lederbergia</taxon>
    </lineage>
</organism>
<dbReference type="InterPro" id="IPR008964">
    <property type="entry name" value="Invasin/intimin_cell_adhesion"/>
</dbReference>
<dbReference type="PATRIC" id="fig|217031.4.peg.2263"/>
<sequence>MEYQFIPYRQSIYLIHERVKNGRLRLHLRVGEKVRPQLMLSPEGTGTDLGKYSAIPKKWISDHGEIAEVDLYGQIEARSVGITNIRVQIMDQQVILHLEVSHN</sequence>
<proteinExistence type="predicted"/>
<accession>A0A0Q9YAB6</accession>
<name>A0A0Q9YAB6_9BACI</name>
<comment type="caution">
    <text evidence="1">The sequence shown here is derived from an EMBL/GenBank/DDBJ whole genome shotgun (WGS) entry which is preliminary data.</text>
</comment>
<reference evidence="1 2" key="1">
    <citation type="submission" date="2015-06" db="EMBL/GenBank/DDBJ databases">
        <title>Genome sequencing project of Bacillus galactosidilyticus PL133.</title>
        <authorList>
            <person name="Gaiero J."/>
            <person name="Nicol R."/>
            <person name="Habash M."/>
        </authorList>
    </citation>
    <scope>NUCLEOTIDE SEQUENCE [LARGE SCALE GENOMIC DNA]</scope>
    <source>
        <strain evidence="1 2">PL133</strain>
    </source>
</reference>
<protein>
    <submittedName>
        <fullName evidence="1">Uncharacterized protein</fullName>
    </submittedName>
</protein>
<dbReference type="EMBL" id="LGPB01000068">
    <property type="protein sequence ID" value="KRG14046.1"/>
    <property type="molecule type" value="Genomic_DNA"/>
</dbReference>
<evidence type="ECO:0000313" key="1">
    <source>
        <dbReference type="EMBL" id="KRG14046.1"/>
    </source>
</evidence>